<dbReference type="Pfam" id="PF12738">
    <property type="entry name" value="PTCB-BRCT"/>
    <property type="match status" value="1"/>
</dbReference>
<organism evidence="4 5">
    <name type="scientific">Piedraia hortae CBS 480.64</name>
    <dbReference type="NCBI Taxonomy" id="1314780"/>
    <lineage>
        <taxon>Eukaryota</taxon>
        <taxon>Fungi</taxon>
        <taxon>Dikarya</taxon>
        <taxon>Ascomycota</taxon>
        <taxon>Pezizomycotina</taxon>
        <taxon>Dothideomycetes</taxon>
        <taxon>Dothideomycetidae</taxon>
        <taxon>Capnodiales</taxon>
        <taxon>Piedraiaceae</taxon>
        <taxon>Piedraia</taxon>
    </lineage>
</organism>
<dbReference type="InterPro" id="IPR031673">
    <property type="entry name" value="Chs5_N"/>
</dbReference>
<dbReference type="Pfam" id="PF16893">
    <property type="entry name" value="fn3_2"/>
    <property type="match status" value="1"/>
</dbReference>
<evidence type="ECO:0000259" key="2">
    <source>
        <dbReference type="PROSITE" id="PS50172"/>
    </source>
</evidence>
<dbReference type="InterPro" id="IPR052827">
    <property type="entry name" value="CHS_Export/Cell_Fusion_Reg"/>
</dbReference>
<accession>A0A6A7BZS9</accession>
<dbReference type="OrthoDB" id="245697at2759"/>
<protein>
    <submittedName>
        <fullName evidence="4">BRCT domain-containing protein</fullName>
    </submittedName>
</protein>
<evidence type="ECO:0000313" key="4">
    <source>
        <dbReference type="EMBL" id="KAF2860826.1"/>
    </source>
</evidence>
<dbReference type="SMART" id="SM00060">
    <property type="entry name" value="FN3"/>
    <property type="match status" value="1"/>
</dbReference>
<feature type="domain" description="BRCT" evidence="2">
    <location>
        <begin position="161"/>
        <end position="249"/>
    </location>
</feature>
<dbReference type="PROSITE" id="PS50172">
    <property type="entry name" value="BRCT"/>
    <property type="match status" value="1"/>
</dbReference>
<dbReference type="GO" id="GO:0000747">
    <property type="term" value="P:conjugation with cellular fusion"/>
    <property type="evidence" value="ECO:0007669"/>
    <property type="project" value="TreeGrafter"/>
</dbReference>
<dbReference type="GO" id="GO:0034044">
    <property type="term" value="C:exomer complex"/>
    <property type="evidence" value="ECO:0007669"/>
    <property type="project" value="TreeGrafter"/>
</dbReference>
<dbReference type="PANTHER" id="PTHR47351">
    <property type="entry name" value="CHITIN BIOSYNTHESIS PROTEIN CHS5"/>
    <property type="match status" value="1"/>
</dbReference>
<dbReference type="Gene3D" id="2.60.40.10">
    <property type="entry name" value="Immunoglobulins"/>
    <property type="match status" value="1"/>
</dbReference>
<dbReference type="Proteomes" id="UP000799421">
    <property type="component" value="Unassembled WGS sequence"/>
</dbReference>
<gene>
    <name evidence="4" type="ORF">K470DRAFT_202646</name>
</gene>
<dbReference type="CDD" id="cd17742">
    <property type="entry name" value="BRCT_CHS5_like"/>
    <property type="match status" value="1"/>
</dbReference>
<dbReference type="InterPro" id="IPR003961">
    <property type="entry name" value="FN3_dom"/>
</dbReference>
<proteinExistence type="predicted"/>
<dbReference type="SUPFAM" id="SSF49265">
    <property type="entry name" value="Fibronectin type III"/>
    <property type="match status" value="1"/>
</dbReference>
<dbReference type="GO" id="GO:0005802">
    <property type="term" value="C:trans-Golgi network"/>
    <property type="evidence" value="ECO:0007669"/>
    <property type="project" value="TreeGrafter"/>
</dbReference>
<keyword evidence="5" id="KW-1185">Reference proteome</keyword>
<feature type="non-terminal residue" evidence="4">
    <location>
        <position position="278"/>
    </location>
</feature>
<dbReference type="InterPro" id="IPR036420">
    <property type="entry name" value="BRCT_dom_sf"/>
</dbReference>
<dbReference type="CDD" id="cd13945">
    <property type="entry name" value="Chs5_N"/>
    <property type="match status" value="1"/>
</dbReference>
<dbReference type="InterPro" id="IPR001357">
    <property type="entry name" value="BRCT_dom"/>
</dbReference>
<evidence type="ECO:0000256" key="1">
    <source>
        <dbReference type="SAM" id="MobiDB-lite"/>
    </source>
</evidence>
<dbReference type="SMART" id="SM00292">
    <property type="entry name" value="BRCT"/>
    <property type="match status" value="1"/>
</dbReference>
<dbReference type="Gene3D" id="3.40.50.10190">
    <property type="entry name" value="BRCT domain"/>
    <property type="match status" value="1"/>
</dbReference>
<dbReference type="GO" id="GO:0046983">
    <property type="term" value="F:protein dimerization activity"/>
    <property type="evidence" value="ECO:0007669"/>
    <property type="project" value="InterPro"/>
</dbReference>
<dbReference type="PROSITE" id="PS50853">
    <property type="entry name" value="FN3"/>
    <property type="match status" value="1"/>
</dbReference>
<dbReference type="InterPro" id="IPR013783">
    <property type="entry name" value="Ig-like_fold"/>
</dbReference>
<feature type="region of interest" description="Disordered" evidence="1">
    <location>
        <begin position="259"/>
        <end position="278"/>
    </location>
</feature>
<sequence>MLVSLTVGKVDAGVAVLLTEDKRLIEFPALLLPPEIQSGSIVEINVSRNRPAEHLAEQKFNTLQTEILDAFGSASPSPPQLRCRNTTQTSVVLEWDPIDTASAELRSLTLYRNGSKAGAIPAGKTTTKISGLAMDTEYTFYLVLKTSAGRYSSERVTVHTHKLTDLHGITVTPGVMPEQLKESLRATLERIGGKMIDSLRIDTTHFVCTEPRGPGWEKAVEMNVPIVVPDWVKGCEREGRMVPARAYYLDADPSKRMLGPVKDMPTIEHTPPTPERAR</sequence>
<dbReference type="PANTHER" id="PTHR47351:SF1">
    <property type="entry name" value="CHITIN BIOSYNTHESIS PROTEIN CHS5"/>
    <property type="match status" value="1"/>
</dbReference>
<dbReference type="GO" id="GO:0006893">
    <property type="term" value="P:Golgi to plasma membrane transport"/>
    <property type="evidence" value="ECO:0007669"/>
    <property type="project" value="TreeGrafter"/>
</dbReference>
<dbReference type="Gene3D" id="6.20.120.50">
    <property type="match status" value="1"/>
</dbReference>
<dbReference type="CDD" id="cd00063">
    <property type="entry name" value="FN3"/>
    <property type="match status" value="1"/>
</dbReference>
<evidence type="ECO:0000313" key="5">
    <source>
        <dbReference type="Proteomes" id="UP000799421"/>
    </source>
</evidence>
<dbReference type="EMBL" id="MU005978">
    <property type="protein sequence ID" value="KAF2860826.1"/>
    <property type="molecule type" value="Genomic_DNA"/>
</dbReference>
<dbReference type="Pfam" id="PF16892">
    <property type="entry name" value="CHS5_N"/>
    <property type="match status" value="1"/>
</dbReference>
<dbReference type="AlphaFoldDB" id="A0A6A7BZS9"/>
<name>A0A6A7BZS9_9PEZI</name>
<dbReference type="InterPro" id="IPR031669">
    <property type="entry name" value="Fn3_2"/>
</dbReference>
<evidence type="ECO:0000259" key="3">
    <source>
        <dbReference type="PROSITE" id="PS50853"/>
    </source>
</evidence>
<feature type="domain" description="Fibronectin type-III" evidence="3">
    <location>
        <begin position="75"/>
        <end position="167"/>
    </location>
</feature>
<dbReference type="SUPFAM" id="SSF52113">
    <property type="entry name" value="BRCT domain"/>
    <property type="match status" value="1"/>
</dbReference>
<reference evidence="4" key="1">
    <citation type="journal article" date="2020" name="Stud. Mycol.">
        <title>101 Dothideomycetes genomes: a test case for predicting lifestyles and emergence of pathogens.</title>
        <authorList>
            <person name="Haridas S."/>
            <person name="Albert R."/>
            <person name="Binder M."/>
            <person name="Bloem J."/>
            <person name="Labutti K."/>
            <person name="Salamov A."/>
            <person name="Andreopoulos B."/>
            <person name="Baker S."/>
            <person name="Barry K."/>
            <person name="Bills G."/>
            <person name="Bluhm B."/>
            <person name="Cannon C."/>
            <person name="Castanera R."/>
            <person name="Culley D."/>
            <person name="Daum C."/>
            <person name="Ezra D."/>
            <person name="Gonzalez J."/>
            <person name="Henrissat B."/>
            <person name="Kuo A."/>
            <person name="Liang C."/>
            <person name="Lipzen A."/>
            <person name="Lutzoni F."/>
            <person name="Magnuson J."/>
            <person name="Mondo S."/>
            <person name="Nolan M."/>
            <person name="Ohm R."/>
            <person name="Pangilinan J."/>
            <person name="Park H.-J."/>
            <person name="Ramirez L."/>
            <person name="Alfaro M."/>
            <person name="Sun H."/>
            <person name="Tritt A."/>
            <person name="Yoshinaga Y."/>
            <person name="Zwiers L.-H."/>
            <person name="Turgeon B."/>
            <person name="Goodwin S."/>
            <person name="Spatafora J."/>
            <person name="Crous P."/>
            <person name="Grigoriev I."/>
        </authorList>
    </citation>
    <scope>NUCLEOTIDE SEQUENCE</scope>
    <source>
        <strain evidence="4">CBS 480.64</strain>
    </source>
</reference>
<dbReference type="InterPro" id="IPR036116">
    <property type="entry name" value="FN3_sf"/>
</dbReference>